<reference evidence="4" key="1">
    <citation type="submission" date="2020-05" db="EMBL/GenBank/DDBJ databases">
        <authorList>
            <person name="Chiriac C."/>
            <person name="Salcher M."/>
            <person name="Ghai R."/>
            <person name="Kavagutti S V."/>
        </authorList>
    </citation>
    <scope>NUCLEOTIDE SEQUENCE</scope>
</reference>
<accession>A0A6J5TAB6</accession>
<sequence>MNKETLEELGSNLEMAIWSNHTWYIKQLILEKIDLNRQYGNRDNALSMAVSLRRNKIVKLLIDYGVNLDVKNKGSGETAFMIAVKTNNVELVKLLIEKGANVNLREKSKDWTPLMFSICNMRDSFRGRRPQPRVLKDATEITKLLLNIQDIDVYFKGCEQFTALFLAQPFPEIVEIINNRFFNGLDGMKIEAARPCNSCENKY</sequence>
<dbReference type="SMART" id="SM00248">
    <property type="entry name" value="ANK"/>
    <property type="match status" value="3"/>
</dbReference>
<dbReference type="PROSITE" id="PS50297">
    <property type="entry name" value="ANK_REP_REGION"/>
    <property type="match status" value="1"/>
</dbReference>
<dbReference type="Pfam" id="PF12796">
    <property type="entry name" value="Ank_2"/>
    <property type="match status" value="1"/>
</dbReference>
<dbReference type="SUPFAM" id="SSF48403">
    <property type="entry name" value="Ankyrin repeat"/>
    <property type="match status" value="1"/>
</dbReference>
<dbReference type="EMBL" id="LR797816">
    <property type="protein sequence ID" value="CAB4241104.1"/>
    <property type="molecule type" value="Genomic_DNA"/>
</dbReference>
<proteinExistence type="predicted"/>
<evidence type="ECO:0000313" key="3">
    <source>
        <dbReference type="EMBL" id="CAB4124119.1"/>
    </source>
</evidence>
<dbReference type="InterPro" id="IPR002110">
    <property type="entry name" value="Ankyrin_rpt"/>
</dbReference>
<dbReference type="PROSITE" id="PS50088">
    <property type="entry name" value="ANK_REPEAT"/>
    <property type="match status" value="2"/>
</dbReference>
<evidence type="ECO:0000256" key="1">
    <source>
        <dbReference type="ARBA" id="ARBA00022737"/>
    </source>
</evidence>
<gene>
    <name evidence="4" type="ORF">UFOVP34_78</name>
    <name evidence="3" type="ORF">UFOVP51_28</name>
</gene>
<dbReference type="PANTHER" id="PTHR24126:SF65">
    <property type="entry name" value="CHROMOSOME UNDETERMINED SCAFFOLD_20, WHOLE GENOME SHOTGUN SEQUENCE"/>
    <property type="match status" value="1"/>
</dbReference>
<evidence type="ECO:0000313" key="4">
    <source>
        <dbReference type="EMBL" id="CAB4241104.1"/>
    </source>
</evidence>
<dbReference type="PANTHER" id="PTHR24126">
    <property type="entry name" value="ANKYRIN REPEAT, PH AND SEC7 DOMAIN CONTAINING PROTEIN SECG-RELATED"/>
    <property type="match status" value="1"/>
</dbReference>
<dbReference type="Gene3D" id="1.25.40.20">
    <property type="entry name" value="Ankyrin repeat-containing domain"/>
    <property type="match status" value="2"/>
</dbReference>
<evidence type="ECO:0000256" key="2">
    <source>
        <dbReference type="ARBA" id="ARBA00023043"/>
    </source>
</evidence>
<dbReference type="EMBL" id="LR796177">
    <property type="protein sequence ID" value="CAB4124119.1"/>
    <property type="molecule type" value="Genomic_DNA"/>
</dbReference>
<name>A0A6J5TAB6_9CAUD</name>
<protein>
    <submittedName>
        <fullName evidence="4">ANK domain containing protein</fullName>
    </submittedName>
</protein>
<keyword evidence="2" id="KW-0040">ANK repeat</keyword>
<keyword evidence="1" id="KW-0677">Repeat</keyword>
<organism evidence="4">
    <name type="scientific">uncultured Caudovirales phage</name>
    <dbReference type="NCBI Taxonomy" id="2100421"/>
    <lineage>
        <taxon>Viruses</taxon>
        <taxon>Duplodnaviria</taxon>
        <taxon>Heunggongvirae</taxon>
        <taxon>Uroviricota</taxon>
        <taxon>Caudoviricetes</taxon>
        <taxon>Peduoviridae</taxon>
        <taxon>Maltschvirus</taxon>
        <taxon>Maltschvirus maltsch</taxon>
    </lineage>
</organism>
<dbReference type="InterPro" id="IPR036770">
    <property type="entry name" value="Ankyrin_rpt-contain_sf"/>
</dbReference>